<dbReference type="eggNOG" id="COG2370">
    <property type="taxonomic scope" value="Bacteria"/>
</dbReference>
<reference evidence="3 4" key="1">
    <citation type="journal article" date="2014" name="PLoS ONE">
        <title>Genome Information of Methylobacterium oryzae, a Plant-Probiotic Methylotroph in the Phyllosphere.</title>
        <authorList>
            <person name="Kwak M.J."/>
            <person name="Jeong H."/>
            <person name="Madhaiyan M."/>
            <person name="Lee Y."/>
            <person name="Sa T.M."/>
            <person name="Oh T.K."/>
            <person name="Kim J.F."/>
        </authorList>
    </citation>
    <scope>NUCLEOTIDE SEQUENCE [LARGE SCALE GENOMIC DNA]</scope>
    <source>
        <strain evidence="3 4">CBMB20</strain>
    </source>
</reference>
<proteinExistence type="predicted"/>
<organism evidence="3 4">
    <name type="scientific">Methylobacterium oryzae CBMB20</name>
    <dbReference type="NCBI Taxonomy" id="693986"/>
    <lineage>
        <taxon>Bacteria</taxon>
        <taxon>Pseudomonadati</taxon>
        <taxon>Pseudomonadota</taxon>
        <taxon>Alphaproteobacteria</taxon>
        <taxon>Hyphomicrobiales</taxon>
        <taxon>Methylobacteriaceae</taxon>
        <taxon>Methylobacterium</taxon>
    </lineage>
</organism>
<dbReference type="KEGG" id="mor:MOC_5791"/>
<dbReference type="HOGENOM" id="CLU_088877_0_1_5"/>
<evidence type="ECO:0000256" key="1">
    <source>
        <dbReference type="SAM" id="Phobius"/>
    </source>
</evidence>
<keyword evidence="1" id="KW-0472">Membrane</keyword>
<dbReference type="AlphaFoldDB" id="A0A089NZZ4"/>
<evidence type="ECO:0000313" key="4">
    <source>
        <dbReference type="Proteomes" id="UP000029492"/>
    </source>
</evidence>
<feature type="transmembrane region" description="Helical" evidence="1">
    <location>
        <begin position="97"/>
        <end position="114"/>
    </location>
</feature>
<keyword evidence="4" id="KW-1185">Reference proteome</keyword>
<gene>
    <name evidence="3" type="ORF">MOC_5791</name>
</gene>
<dbReference type="PIRSF" id="PIRSF016919">
    <property type="entry name" value="HupE_UreJ"/>
    <property type="match status" value="1"/>
</dbReference>
<dbReference type="Pfam" id="PF04955">
    <property type="entry name" value="HupE_UreJ"/>
    <property type="match status" value="1"/>
</dbReference>
<dbReference type="RefSeq" id="WP_052083771.1">
    <property type="nucleotide sequence ID" value="NZ_CP003811.1"/>
</dbReference>
<feature type="transmembrane region" description="Helical" evidence="1">
    <location>
        <begin position="121"/>
        <end position="138"/>
    </location>
</feature>
<dbReference type="Proteomes" id="UP000029492">
    <property type="component" value="Chromosome"/>
</dbReference>
<feature type="signal peptide" evidence="2">
    <location>
        <begin position="1"/>
        <end position="29"/>
    </location>
</feature>
<protein>
    <submittedName>
        <fullName evidence="3">HupE/UreJ protein</fullName>
    </submittedName>
</protein>
<dbReference type="InterPro" id="IPR007038">
    <property type="entry name" value="HupE_UreJ"/>
</dbReference>
<dbReference type="STRING" id="693986.MOC_5791"/>
<feature type="transmembrane region" description="Helical" evidence="1">
    <location>
        <begin position="150"/>
        <end position="175"/>
    </location>
</feature>
<keyword evidence="2" id="KW-0732">Signal</keyword>
<feature type="chain" id="PRO_5001848298" evidence="2">
    <location>
        <begin position="30"/>
        <end position="202"/>
    </location>
</feature>
<accession>A0A089NZZ4</accession>
<evidence type="ECO:0000313" key="3">
    <source>
        <dbReference type="EMBL" id="AIQ93546.1"/>
    </source>
</evidence>
<keyword evidence="1" id="KW-1133">Transmembrane helix</keyword>
<dbReference type="EMBL" id="CP003811">
    <property type="protein sequence ID" value="AIQ93546.1"/>
    <property type="molecule type" value="Genomic_DNA"/>
</dbReference>
<feature type="transmembrane region" description="Helical" evidence="1">
    <location>
        <begin position="70"/>
        <end position="91"/>
    </location>
</feature>
<keyword evidence="1" id="KW-0812">Transmembrane</keyword>
<feature type="transmembrane region" description="Helical" evidence="1">
    <location>
        <begin position="182"/>
        <end position="200"/>
    </location>
</feature>
<sequence length="202" mass="19656">MKRLLSSRPAASLALLPAALILLPQAALAHPGHGAATGAEAGFLHPLMGADHVLAMVAVGLLASLRGGRALWALPLSFLALMSVGAGLGMAGFGLPHVEVGIALSIVVFGLAAIIGLRAPVALLAGLVGVFAVFHGYAHGTEMPETATGLTFGLGFLAATALLHAAGIGLGVAAARIGATRAAPTLGAGLAAAGLALLVLPA</sequence>
<evidence type="ECO:0000256" key="2">
    <source>
        <dbReference type="SAM" id="SignalP"/>
    </source>
</evidence>
<name>A0A089NZZ4_9HYPH</name>
<feature type="transmembrane region" description="Helical" evidence="1">
    <location>
        <begin position="45"/>
        <end position="63"/>
    </location>
</feature>